<dbReference type="AlphaFoldDB" id="A0A1F5P827"/>
<evidence type="ECO:0000256" key="3">
    <source>
        <dbReference type="RuleBase" id="RU000564"/>
    </source>
</evidence>
<dbReference type="STRING" id="1817832.A3J48_03120"/>
<dbReference type="GO" id="GO:0005840">
    <property type="term" value="C:ribosome"/>
    <property type="evidence" value="ECO:0007669"/>
    <property type="project" value="UniProtKB-KW"/>
</dbReference>
<reference evidence="4 5" key="1">
    <citation type="journal article" date="2016" name="Nat. Commun.">
        <title>Thousands of microbial genomes shed light on interconnected biogeochemical processes in an aquifer system.</title>
        <authorList>
            <person name="Anantharaman K."/>
            <person name="Brown C.T."/>
            <person name="Hug L.A."/>
            <person name="Sharon I."/>
            <person name="Castelle C.J."/>
            <person name="Probst A.J."/>
            <person name="Thomas B.C."/>
            <person name="Singh A."/>
            <person name="Wilkins M.J."/>
            <person name="Karaoz U."/>
            <person name="Brodie E.L."/>
            <person name="Williams K.H."/>
            <person name="Hubbard S.S."/>
            <person name="Banfield J.F."/>
        </authorList>
    </citation>
    <scope>NUCLEOTIDE SEQUENCE [LARGE SCALE GENOMIC DNA]</scope>
</reference>
<comment type="similarity">
    <text evidence="3">Belongs to the bacterial ribosomal protein bL31 family.</text>
</comment>
<dbReference type="Proteomes" id="UP000176786">
    <property type="component" value="Unassembled WGS sequence"/>
</dbReference>
<evidence type="ECO:0000256" key="2">
    <source>
        <dbReference type="ARBA" id="ARBA00023274"/>
    </source>
</evidence>
<dbReference type="GO" id="GO:1990904">
    <property type="term" value="C:ribonucleoprotein complex"/>
    <property type="evidence" value="ECO:0007669"/>
    <property type="project" value="UniProtKB-KW"/>
</dbReference>
<dbReference type="NCBIfam" id="NF000612">
    <property type="entry name" value="PRK00019.1"/>
    <property type="match status" value="1"/>
</dbReference>
<dbReference type="PRINTS" id="PR01249">
    <property type="entry name" value="RIBOSOMALL31"/>
</dbReference>
<keyword evidence="2 3" id="KW-0687">Ribonucleoprotein</keyword>
<evidence type="ECO:0000256" key="1">
    <source>
        <dbReference type="ARBA" id="ARBA00022980"/>
    </source>
</evidence>
<dbReference type="GO" id="GO:0006412">
    <property type="term" value="P:translation"/>
    <property type="evidence" value="ECO:0007669"/>
    <property type="project" value="InterPro"/>
</dbReference>
<dbReference type="InterPro" id="IPR042105">
    <property type="entry name" value="Ribosomal_bL31_sf"/>
</dbReference>
<sequence>MKQSIHPQYYKDAVISCACGNQIVTGSTVAKMQVEICAVCHPYYTGEERLVDTRGRVEKFRARAAKAVEPKTKKVRVRKTKEA</sequence>
<dbReference type="Pfam" id="PF01197">
    <property type="entry name" value="Ribosomal_L31"/>
    <property type="match status" value="1"/>
</dbReference>
<organism evidence="4 5">
    <name type="scientific">Candidatus Doudnabacteria bacterium RIFCSPHIGHO2_02_FULL_46_11</name>
    <dbReference type="NCBI Taxonomy" id="1817832"/>
    <lineage>
        <taxon>Bacteria</taxon>
        <taxon>Candidatus Doudnaibacteriota</taxon>
    </lineage>
</organism>
<dbReference type="NCBIfam" id="TIGR00105">
    <property type="entry name" value="L31"/>
    <property type="match status" value="1"/>
</dbReference>
<dbReference type="PROSITE" id="PS01143">
    <property type="entry name" value="RIBOSOMAL_L31"/>
    <property type="match status" value="1"/>
</dbReference>
<accession>A0A1F5P827</accession>
<dbReference type="EMBL" id="MFES01000016">
    <property type="protein sequence ID" value="OGE86005.1"/>
    <property type="molecule type" value="Genomic_DNA"/>
</dbReference>
<gene>
    <name evidence="4" type="ORF">A3J48_03120</name>
</gene>
<dbReference type="InterPro" id="IPR002150">
    <property type="entry name" value="Ribosomal_bL31"/>
</dbReference>
<protein>
    <recommendedName>
        <fullName evidence="3">50S ribosomal protein L31</fullName>
    </recommendedName>
</protein>
<dbReference type="GO" id="GO:0003735">
    <property type="term" value="F:structural constituent of ribosome"/>
    <property type="evidence" value="ECO:0007669"/>
    <property type="project" value="InterPro"/>
</dbReference>
<dbReference type="PANTHER" id="PTHR33280">
    <property type="entry name" value="50S RIBOSOMAL PROTEIN L31, CHLOROPLASTIC"/>
    <property type="match status" value="1"/>
</dbReference>
<comment type="caution">
    <text evidence="4">The sequence shown here is derived from an EMBL/GenBank/DDBJ whole genome shotgun (WGS) entry which is preliminary data.</text>
</comment>
<proteinExistence type="inferred from homology"/>
<dbReference type="SUPFAM" id="SSF143800">
    <property type="entry name" value="L28p-like"/>
    <property type="match status" value="1"/>
</dbReference>
<name>A0A1F5P827_9BACT</name>
<dbReference type="InterPro" id="IPR034704">
    <property type="entry name" value="Ribosomal_bL28/bL31-like_sf"/>
</dbReference>
<evidence type="ECO:0000313" key="4">
    <source>
        <dbReference type="EMBL" id="OGE86005.1"/>
    </source>
</evidence>
<keyword evidence="1 3" id="KW-0689">Ribosomal protein</keyword>
<dbReference type="PANTHER" id="PTHR33280:SF1">
    <property type="entry name" value="LARGE RIBOSOMAL SUBUNIT PROTEIN BL31C"/>
    <property type="match status" value="1"/>
</dbReference>
<evidence type="ECO:0000313" key="5">
    <source>
        <dbReference type="Proteomes" id="UP000176786"/>
    </source>
</evidence>
<dbReference type="Gene3D" id="4.10.830.30">
    <property type="entry name" value="Ribosomal protein L31"/>
    <property type="match status" value="1"/>
</dbReference>